<dbReference type="InterPro" id="IPR013425">
    <property type="entry name" value="Autotrns_rpt"/>
</dbReference>
<gene>
    <name evidence="2" type="ORF">OJ996_06260</name>
</gene>
<keyword evidence="3" id="KW-1185">Reference proteome</keyword>
<dbReference type="Proteomes" id="UP001165653">
    <property type="component" value="Unassembled WGS sequence"/>
</dbReference>
<evidence type="ECO:0000313" key="3">
    <source>
        <dbReference type="Proteomes" id="UP001165653"/>
    </source>
</evidence>
<accession>A0ABT3G003</accession>
<dbReference type="EMBL" id="JAPDDR010000003">
    <property type="protein sequence ID" value="MCW1913165.1"/>
    <property type="molecule type" value="Genomic_DNA"/>
</dbReference>
<comment type="caution">
    <text evidence="2">The sequence shown here is derived from an EMBL/GenBank/DDBJ whole genome shotgun (WGS) entry which is preliminary data.</text>
</comment>
<protein>
    <submittedName>
        <fullName evidence="2">Carbohydrate-binding domain-containing protein</fullName>
    </submittedName>
</protein>
<organism evidence="2 3">
    <name type="scientific">Luteolibacter rhizosphaerae</name>
    <dbReference type="NCBI Taxonomy" id="2989719"/>
    <lineage>
        <taxon>Bacteria</taxon>
        <taxon>Pseudomonadati</taxon>
        <taxon>Verrucomicrobiota</taxon>
        <taxon>Verrucomicrobiia</taxon>
        <taxon>Verrucomicrobiales</taxon>
        <taxon>Verrucomicrobiaceae</taxon>
        <taxon>Luteolibacter</taxon>
    </lineage>
</organism>
<dbReference type="RefSeq" id="WP_264512344.1">
    <property type="nucleotide sequence ID" value="NZ_JAPDDR010000003.1"/>
</dbReference>
<keyword evidence="1" id="KW-0732">Signal</keyword>
<name>A0ABT3G003_9BACT</name>
<evidence type="ECO:0000313" key="2">
    <source>
        <dbReference type="EMBL" id="MCW1913165.1"/>
    </source>
</evidence>
<reference evidence="2" key="1">
    <citation type="submission" date="2022-10" db="EMBL/GenBank/DDBJ databases">
        <title>Luteolibacter sp. GHJ8, whole genome shotgun sequencing project.</title>
        <authorList>
            <person name="Zhao G."/>
            <person name="Shen L."/>
        </authorList>
    </citation>
    <scope>NUCLEOTIDE SEQUENCE</scope>
    <source>
        <strain evidence="2">GHJ8</strain>
    </source>
</reference>
<evidence type="ECO:0000256" key="1">
    <source>
        <dbReference type="ARBA" id="ARBA00022729"/>
    </source>
</evidence>
<proteinExistence type="predicted"/>
<dbReference type="NCBIfam" id="TIGR02601">
    <property type="entry name" value="autotrns_rpt"/>
    <property type="match status" value="1"/>
</dbReference>
<sequence length="909" mass="90044">MRTPRYKTPTTRAALAATASHNSRWFAALVAGATVLSAPLALAVDNLWTGAVDNDWNKADNWSLNRVPTNANGAPEGDTFDDAVVNSLTNFPVIVADIAATPRDIIVGLNSGNTGRVDHRSGVAQNGGGNWSFVGRAGGTGTYNLADTSTTGGITTNFGTGSGSLTIGGRLYIGGNEVAEGGNGTLNINTTGSLSMGSDFAVGASNSVGVVNMDAGTLNTNAWSFIGKREAFDGGVGTLNLSGGTINHLGSRTFVGVGNATGSFNISGGTYNALNAGDGNTQFVVGSNNLAALNPSTLTMTGGTINAARLFTIGGTEGFGGDGNAAFINSGKGTATINGTNALLNVTGEFWVSQGAGSTGILNLSAGAITVDNWMAVGRNGGNGTVNMSGGSITKTGGGNFIVADNGTAIFNQTGGDITINNDFWVGQSGGGNGIHTISAGTLKMSSWLAVGRGGTGVLNIEGGTVTKDGGGGVSIGNFENANGTVNVSGGVFDVQTGDLFAGEGGNGSGTLTITGGEVIAPIVRVGTNNTVTGNLNLDGGTLRTGLISGAGAGNSSVDFNGTQIVATANAADFIAAFDSADVEAGGLKIETAGTTVGISQSLTDGGGGGGVVKTGTGRLDINSYNTYTGTTLVSEGTLGGNGVLIDSAVTVAAGADLRPGAPAGTLVAKSVTFSGASTLTIESGEAGAGSLEVTGNLNLANASLVFEGDFTARTYVIATYGTLTGTITPAPLLPAGYSISYNFEGNKIAISRPATAYDTFIEAAFPDANGDPAILAPTSDPDGDGTANSLEFALGGNPADPADGPKVFSLRADSGDTGTEPELLLTIAVRTGTPAFGGSPSPTATSGGVTYTVQGSTDLADFTTGVSVVSPVTTGLDPAPTGYEYRTFSLSGSNGLPSRGFLRVQVTP</sequence>